<dbReference type="Proteomes" id="UP001454036">
    <property type="component" value="Unassembled WGS sequence"/>
</dbReference>
<sequence length="85" mass="9438">MPIPRHPITEMSPVVCPILFAMWGIDLVGQFLKPPVRYKDVVVAVIILASGWKPPLSKARQPRPSRSSYERISSPDTVSLNSGVR</sequence>
<gene>
    <name evidence="2" type="ORF">LIER_15232</name>
</gene>
<feature type="region of interest" description="Disordered" evidence="1">
    <location>
        <begin position="54"/>
        <end position="85"/>
    </location>
</feature>
<evidence type="ECO:0000313" key="2">
    <source>
        <dbReference type="EMBL" id="GAA0158127.1"/>
    </source>
</evidence>
<dbReference type="AlphaFoldDB" id="A0AAV3Q7C4"/>
<accession>A0AAV3Q7C4</accession>
<keyword evidence="3" id="KW-1185">Reference proteome</keyword>
<protein>
    <submittedName>
        <fullName evidence="2">Uncharacterized protein</fullName>
    </submittedName>
</protein>
<dbReference type="EMBL" id="BAABME010003265">
    <property type="protein sequence ID" value="GAA0158127.1"/>
    <property type="molecule type" value="Genomic_DNA"/>
</dbReference>
<evidence type="ECO:0000313" key="3">
    <source>
        <dbReference type="Proteomes" id="UP001454036"/>
    </source>
</evidence>
<organism evidence="2 3">
    <name type="scientific">Lithospermum erythrorhizon</name>
    <name type="common">Purple gromwell</name>
    <name type="synonym">Lithospermum officinale var. erythrorhizon</name>
    <dbReference type="NCBI Taxonomy" id="34254"/>
    <lineage>
        <taxon>Eukaryota</taxon>
        <taxon>Viridiplantae</taxon>
        <taxon>Streptophyta</taxon>
        <taxon>Embryophyta</taxon>
        <taxon>Tracheophyta</taxon>
        <taxon>Spermatophyta</taxon>
        <taxon>Magnoliopsida</taxon>
        <taxon>eudicotyledons</taxon>
        <taxon>Gunneridae</taxon>
        <taxon>Pentapetalae</taxon>
        <taxon>asterids</taxon>
        <taxon>lamiids</taxon>
        <taxon>Boraginales</taxon>
        <taxon>Boraginaceae</taxon>
        <taxon>Boraginoideae</taxon>
        <taxon>Lithospermeae</taxon>
        <taxon>Lithospermum</taxon>
    </lineage>
</organism>
<feature type="compositionally biased region" description="Polar residues" evidence="1">
    <location>
        <begin position="64"/>
        <end position="85"/>
    </location>
</feature>
<comment type="caution">
    <text evidence="2">The sequence shown here is derived from an EMBL/GenBank/DDBJ whole genome shotgun (WGS) entry which is preliminary data.</text>
</comment>
<proteinExistence type="predicted"/>
<evidence type="ECO:0000256" key="1">
    <source>
        <dbReference type="SAM" id="MobiDB-lite"/>
    </source>
</evidence>
<name>A0AAV3Q7C4_LITER</name>
<reference evidence="2 3" key="1">
    <citation type="submission" date="2024-01" db="EMBL/GenBank/DDBJ databases">
        <title>The complete chloroplast genome sequence of Lithospermum erythrorhizon: insights into the phylogenetic relationship among Boraginaceae species and the maternal lineages of purple gromwells.</title>
        <authorList>
            <person name="Okada T."/>
            <person name="Watanabe K."/>
        </authorList>
    </citation>
    <scope>NUCLEOTIDE SEQUENCE [LARGE SCALE GENOMIC DNA]</scope>
</reference>